<evidence type="ECO:0000313" key="2">
    <source>
        <dbReference type="EMBL" id="QFG75001.1"/>
    </source>
</evidence>
<proteinExistence type="predicted"/>
<dbReference type="EMBL" id="MN448296">
    <property type="protein sequence ID" value="QFG75001.1"/>
    <property type="molecule type" value="Genomic_DNA"/>
</dbReference>
<sequence>MGKSKTKGRKNKARRTKAKGSPSRRRPTLVIPIDTTMFGQPIENKNVYRSHKVSKYHNKANPFSGLNYKNKEVQKYIKSQIKKRNRTLRLMQYKKRKNTTRKR</sequence>
<reference evidence="2" key="1">
    <citation type="journal article" date="2019" name="Philos. Trans. R. Soc. Lond., B, Biol. Sci.">
        <title>Targeted metagenomic recovery of four divergent viruses reveals shared and distinctive characteristics of giant viruses of marine eukaryotes.</title>
        <authorList>
            <person name="Needham D.M."/>
            <person name="Poirier C."/>
            <person name="Hehenberger E."/>
            <person name="Jimenez V."/>
            <person name="Swalwell J.E."/>
            <person name="Santoro A.E."/>
            <person name="Worden A.Z."/>
        </authorList>
    </citation>
    <scope>NUCLEOTIDE SEQUENCE</scope>
    <source>
        <strain evidence="2">OPacV-421</strain>
    </source>
</reference>
<accession>A0A5J6VNM0</accession>
<protein>
    <submittedName>
        <fullName evidence="2">Uncharacterized protein</fullName>
    </submittedName>
</protein>
<feature type="region of interest" description="Disordered" evidence="1">
    <location>
        <begin position="1"/>
        <end position="27"/>
    </location>
</feature>
<organism evidence="2">
    <name type="scientific">Megaviridae environmental sample</name>
    <dbReference type="NCBI Taxonomy" id="1737588"/>
    <lineage>
        <taxon>Viruses</taxon>
        <taxon>Varidnaviria</taxon>
        <taxon>Bamfordvirae</taxon>
        <taxon>Nucleocytoviricota</taxon>
        <taxon>Megaviricetes</taxon>
        <taxon>Imitervirales</taxon>
        <taxon>Mimiviridae</taxon>
        <taxon>environmental samples</taxon>
    </lineage>
</organism>
<name>A0A5J6VNM0_9VIRU</name>
<evidence type="ECO:0000256" key="1">
    <source>
        <dbReference type="SAM" id="MobiDB-lite"/>
    </source>
</evidence>